<dbReference type="RefSeq" id="WP_119786936.1">
    <property type="nucleotide sequence ID" value="NZ_QYUQ01000002.1"/>
</dbReference>
<feature type="domain" description="Putative DNA-binding" evidence="1">
    <location>
        <begin position="6"/>
        <end position="94"/>
    </location>
</feature>
<keyword evidence="3" id="KW-1185">Reference proteome</keyword>
<dbReference type="Pfam" id="PF09836">
    <property type="entry name" value="DUF2063"/>
    <property type="match status" value="1"/>
</dbReference>
<sequence>MELGRFQDAFAQALLAPAGEAPPILAGLLAQPGFAVYRNTVAKGCIDALLANFPAVARLTGEAWLRSAAALYLREQPPGDARLLYYGAGFADFLARFAPAADLPWLADVARLDRYWIEVHTAADAAPLDLAALSGLAPEALARTVLRPHAAARWAWFADAPVYTLWRRNREPFEEAGEIAWQGEGALLLRPYGAVQWAALDAADCAFLDVCGAGLPLADAAAAALALRADTDLAALLARLLQLGAFGRASLIDDTD</sequence>
<proteinExistence type="predicted"/>
<dbReference type="Proteomes" id="UP000266327">
    <property type="component" value="Unassembled WGS sequence"/>
</dbReference>
<dbReference type="EMBL" id="QYUQ01000002">
    <property type="protein sequence ID" value="RJG03443.1"/>
    <property type="molecule type" value="Genomic_DNA"/>
</dbReference>
<evidence type="ECO:0000313" key="2">
    <source>
        <dbReference type="EMBL" id="RJG03443.1"/>
    </source>
</evidence>
<dbReference type="OrthoDB" id="4146344at2"/>
<dbReference type="AlphaFoldDB" id="A0A3A3G4M4"/>
<evidence type="ECO:0000259" key="1">
    <source>
        <dbReference type="Pfam" id="PF09836"/>
    </source>
</evidence>
<comment type="caution">
    <text evidence="2">The sequence shown here is derived from an EMBL/GenBank/DDBJ whole genome shotgun (WGS) entry which is preliminary data.</text>
</comment>
<dbReference type="InterPro" id="IPR018640">
    <property type="entry name" value="DUF2063"/>
</dbReference>
<reference evidence="3" key="1">
    <citation type="submission" date="2018-09" db="EMBL/GenBank/DDBJ databases">
        <authorList>
            <person name="Zhu H."/>
        </authorList>
    </citation>
    <scope>NUCLEOTIDE SEQUENCE [LARGE SCALE GENOMIC DNA]</scope>
    <source>
        <strain evidence="3">K1S02-23</strain>
    </source>
</reference>
<name>A0A3A3G4M4_9BURK</name>
<protein>
    <submittedName>
        <fullName evidence="2">DUF2063 domain-containing protein</fullName>
    </submittedName>
</protein>
<organism evidence="2 3">
    <name type="scientific">Noviherbaspirillum sedimenti</name>
    <dbReference type="NCBI Taxonomy" id="2320865"/>
    <lineage>
        <taxon>Bacteria</taxon>
        <taxon>Pseudomonadati</taxon>
        <taxon>Pseudomonadota</taxon>
        <taxon>Betaproteobacteria</taxon>
        <taxon>Burkholderiales</taxon>
        <taxon>Oxalobacteraceae</taxon>
        <taxon>Noviherbaspirillum</taxon>
    </lineage>
</organism>
<gene>
    <name evidence="2" type="ORF">D3878_19105</name>
</gene>
<accession>A0A3A3G4M4</accession>
<evidence type="ECO:0000313" key="3">
    <source>
        <dbReference type="Proteomes" id="UP000266327"/>
    </source>
</evidence>